<keyword evidence="4 6" id="KW-1133">Transmembrane helix</keyword>
<feature type="transmembrane region" description="Helical" evidence="6">
    <location>
        <begin position="91"/>
        <end position="109"/>
    </location>
</feature>
<organism evidence="7 8">
    <name type="scientific">Scomber scombrus</name>
    <name type="common">Atlantic mackerel</name>
    <name type="synonym">Scomber vernalis</name>
    <dbReference type="NCBI Taxonomy" id="13677"/>
    <lineage>
        <taxon>Eukaryota</taxon>
        <taxon>Metazoa</taxon>
        <taxon>Chordata</taxon>
        <taxon>Craniata</taxon>
        <taxon>Vertebrata</taxon>
        <taxon>Euteleostomi</taxon>
        <taxon>Actinopterygii</taxon>
        <taxon>Neopterygii</taxon>
        <taxon>Teleostei</taxon>
        <taxon>Neoteleostei</taxon>
        <taxon>Acanthomorphata</taxon>
        <taxon>Pelagiaria</taxon>
        <taxon>Scombriformes</taxon>
        <taxon>Scombridae</taxon>
        <taxon>Scomber</taxon>
    </lineage>
</organism>
<feature type="transmembrane region" description="Helical" evidence="6">
    <location>
        <begin position="57"/>
        <end position="76"/>
    </location>
</feature>
<sequence>MSVGMTKADGVTVLTLTSDPNSACPPLCQIFKALCYSPVCCSVSQQLRRVQKTSQSVLGALQIMVGFLNIGLGLVLKGGRGGPWWIMDSMFPFWLGSLFIVFGIMCILSEKFPSRCLVIINVILNLTGVCFAITAIVLYSINVVESGWDLWSMCDDRYDYWYGRHERITASPSPEKAIMQEKCLEAKALILMLIRSVNAVMIVMSALELCLVISSVVLGIKALKSSQKGENKSTDEPEHYKPLLEEVTTYPVV</sequence>
<comment type="caution">
    <text evidence="7">The sequence shown here is derived from an EMBL/GenBank/DDBJ whole genome shotgun (WGS) entry which is preliminary data.</text>
</comment>
<evidence type="ECO:0000256" key="4">
    <source>
        <dbReference type="ARBA" id="ARBA00022989"/>
    </source>
</evidence>
<name>A0AAV1NHF4_SCOSC</name>
<protein>
    <submittedName>
        <fullName evidence="7">Uncharacterized protein</fullName>
    </submittedName>
</protein>
<feature type="transmembrane region" description="Helical" evidence="6">
    <location>
        <begin position="199"/>
        <end position="223"/>
    </location>
</feature>
<evidence type="ECO:0000256" key="2">
    <source>
        <dbReference type="ARBA" id="ARBA00009565"/>
    </source>
</evidence>
<dbReference type="PANTHER" id="PTHR23320:SF125">
    <property type="entry name" value="TRANSMEMBRANE PROTEIN 176L.1-RELATED"/>
    <property type="match status" value="1"/>
</dbReference>
<keyword evidence="5 6" id="KW-0472">Membrane</keyword>
<dbReference type="Pfam" id="PF04103">
    <property type="entry name" value="CD20"/>
    <property type="match status" value="1"/>
</dbReference>
<gene>
    <name evidence="7" type="ORF">FSCOSCO3_A037937</name>
</gene>
<evidence type="ECO:0000256" key="1">
    <source>
        <dbReference type="ARBA" id="ARBA00004141"/>
    </source>
</evidence>
<evidence type="ECO:0000256" key="5">
    <source>
        <dbReference type="ARBA" id="ARBA00023136"/>
    </source>
</evidence>
<dbReference type="Proteomes" id="UP001314229">
    <property type="component" value="Unassembled WGS sequence"/>
</dbReference>
<keyword evidence="8" id="KW-1185">Reference proteome</keyword>
<comment type="similarity">
    <text evidence="2">Belongs to the MS4A family.</text>
</comment>
<evidence type="ECO:0000313" key="8">
    <source>
        <dbReference type="Proteomes" id="UP001314229"/>
    </source>
</evidence>
<comment type="subcellular location">
    <subcellularLocation>
        <location evidence="1">Membrane</location>
        <topology evidence="1">Multi-pass membrane protein</topology>
    </subcellularLocation>
</comment>
<feature type="transmembrane region" description="Helical" evidence="6">
    <location>
        <begin position="116"/>
        <end position="141"/>
    </location>
</feature>
<reference evidence="7 8" key="1">
    <citation type="submission" date="2024-01" db="EMBL/GenBank/DDBJ databases">
        <authorList>
            <person name="Alioto T."/>
            <person name="Alioto T."/>
            <person name="Gomez Garrido J."/>
        </authorList>
    </citation>
    <scope>NUCLEOTIDE SEQUENCE [LARGE SCALE GENOMIC DNA]</scope>
</reference>
<dbReference type="InterPro" id="IPR030417">
    <property type="entry name" value="MS4A"/>
</dbReference>
<accession>A0AAV1NHF4</accession>
<dbReference type="InterPro" id="IPR007237">
    <property type="entry name" value="CD20-like"/>
</dbReference>
<dbReference type="EMBL" id="CAWUFR010000037">
    <property type="protein sequence ID" value="CAK6958944.1"/>
    <property type="molecule type" value="Genomic_DNA"/>
</dbReference>
<proteinExistence type="inferred from homology"/>
<keyword evidence="3 6" id="KW-0812">Transmembrane</keyword>
<evidence type="ECO:0000256" key="6">
    <source>
        <dbReference type="SAM" id="Phobius"/>
    </source>
</evidence>
<dbReference type="PANTHER" id="PTHR23320">
    <property type="entry name" value="MEMBRANE-SPANNING 4-DOMAINS SUBFAMILY A MS4A -RELATED"/>
    <property type="match status" value="1"/>
</dbReference>
<evidence type="ECO:0000256" key="3">
    <source>
        <dbReference type="ARBA" id="ARBA00022692"/>
    </source>
</evidence>
<evidence type="ECO:0000313" key="7">
    <source>
        <dbReference type="EMBL" id="CAK6958944.1"/>
    </source>
</evidence>
<dbReference type="AlphaFoldDB" id="A0AAV1NHF4"/>
<dbReference type="GO" id="GO:0016020">
    <property type="term" value="C:membrane"/>
    <property type="evidence" value="ECO:0007669"/>
    <property type="project" value="UniProtKB-SubCell"/>
</dbReference>